<dbReference type="Proteomes" id="UP000008136">
    <property type="component" value="Chromosome"/>
</dbReference>
<dbReference type="Gene3D" id="3.30.110.30">
    <property type="entry name" value="C-terminal domain of ProRS"/>
    <property type="match status" value="1"/>
</dbReference>
<dbReference type="NCBIfam" id="TIGR00408">
    <property type="entry name" value="proS_fam_I"/>
    <property type="match status" value="1"/>
</dbReference>
<keyword evidence="7 9" id="KW-0030">Aminoacyl-tRNA synthetase</keyword>
<dbReference type="InterPro" id="IPR004499">
    <property type="entry name" value="Pro-tRNA-ligase_IIa_arc-type"/>
</dbReference>
<evidence type="ECO:0000256" key="8">
    <source>
        <dbReference type="ARBA" id="ARBA00047671"/>
    </source>
</evidence>
<dbReference type="PANTHER" id="PTHR43382:SF2">
    <property type="entry name" value="BIFUNCTIONAL GLUTAMATE_PROLINE--TRNA LIGASE"/>
    <property type="match status" value="1"/>
</dbReference>
<evidence type="ECO:0000259" key="10">
    <source>
        <dbReference type="PROSITE" id="PS50862"/>
    </source>
</evidence>
<comment type="subcellular location">
    <subcellularLocation>
        <location evidence="1 9">Cytoplasm</location>
    </subcellularLocation>
</comment>
<dbReference type="HOGENOM" id="CLU_001882_4_2_2"/>
<dbReference type="STRING" id="693661.Arcve_2127"/>
<comment type="subunit">
    <text evidence="9">Homodimer.</text>
</comment>
<evidence type="ECO:0000256" key="7">
    <source>
        <dbReference type="ARBA" id="ARBA00023146"/>
    </source>
</evidence>
<protein>
    <recommendedName>
        <fullName evidence="9">Proline--tRNA ligase</fullName>
        <ecNumber evidence="9">6.1.1.15</ecNumber>
    </recommendedName>
    <alternativeName>
        <fullName evidence="9">Prolyl-tRNA synthetase</fullName>
        <shortName evidence="9">ProRS</shortName>
    </alternativeName>
</protein>
<dbReference type="SUPFAM" id="SSF55681">
    <property type="entry name" value="Class II aaRS and biotin synthetases"/>
    <property type="match status" value="1"/>
</dbReference>
<feature type="domain" description="Aminoacyl-transfer RNA synthetases class-II family profile" evidence="10">
    <location>
        <begin position="37"/>
        <end position="284"/>
    </location>
</feature>
<dbReference type="SMART" id="SM00946">
    <property type="entry name" value="ProRS-C_1"/>
    <property type="match status" value="1"/>
</dbReference>
<comment type="function">
    <text evidence="9">Catalyzes the attachment of proline to tRNA(Pro) in a two-step reaction: proline is first activated by ATP to form Pro-AMP and then transferred to the acceptor end of tRNA(Pro).</text>
</comment>
<dbReference type="GO" id="GO:0006433">
    <property type="term" value="P:prolyl-tRNA aminoacylation"/>
    <property type="evidence" value="ECO:0007669"/>
    <property type="project" value="UniProtKB-UniRule"/>
</dbReference>
<dbReference type="GeneID" id="10395263"/>
<dbReference type="EMBL" id="CP002588">
    <property type="protein sequence ID" value="AEA48116.1"/>
    <property type="molecule type" value="Genomic_DNA"/>
</dbReference>
<evidence type="ECO:0000256" key="4">
    <source>
        <dbReference type="ARBA" id="ARBA00022741"/>
    </source>
</evidence>
<dbReference type="OrthoDB" id="7375at2157"/>
<evidence type="ECO:0000256" key="3">
    <source>
        <dbReference type="ARBA" id="ARBA00022598"/>
    </source>
</evidence>
<dbReference type="InterPro" id="IPR033721">
    <property type="entry name" value="ProRS_core_arch_euk"/>
</dbReference>
<dbReference type="InterPro" id="IPR006195">
    <property type="entry name" value="aa-tRNA-synth_II"/>
</dbReference>
<sequence>MAQDKSESLPPKENFSEWYHEIIQQAQIMDIRYPVKGLYVWYPFGFKIRQLVYGKLREIMDRDHDEVYFPALIPETELGREGEHIKGFEDEVYWVTHGGLTPLDVKLALRPTSETAMYPMFKLWIRSHADLPLKVYQIVNTFRYETKHTRPLIRLREITSFKEAHTVHRTFEEAEEQVRKAVGYYKEFYDFLAIPYLVIRRPEWDKFPGAAYTIAFDTVMPDGRTMQIGTVHHLGDNFARTFGITYEKPDGEHEFAHQTCYGISERCIAALISIHGDDLGLILPFEVSPTQIVIIPVLYKGKEKEVLELCEKIFDRLKGFGYRVLLDDSDERPGAKYYRWELKGAAMRIEVGPKEVAENAVVVSFRDERKKFKISVEELTKERIEKWAAEMKERMSKAALERMKEKIKYFDNISEVAGWVGKGVALVHLCSSTECGDSIETEAGGSVLGRFEEKPDWIDVEYEGSCIVCGGKGYLNAIAKTY</sequence>
<dbReference type="InterPro" id="IPR017449">
    <property type="entry name" value="Pro-tRNA_synth_II"/>
</dbReference>
<comment type="catalytic activity">
    <reaction evidence="8 9">
        <text>tRNA(Pro) + L-proline + ATP = L-prolyl-tRNA(Pro) + AMP + diphosphate</text>
        <dbReference type="Rhea" id="RHEA:14305"/>
        <dbReference type="Rhea" id="RHEA-COMP:9700"/>
        <dbReference type="Rhea" id="RHEA-COMP:9702"/>
        <dbReference type="ChEBI" id="CHEBI:30616"/>
        <dbReference type="ChEBI" id="CHEBI:33019"/>
        <dbReference type="ChEBI" id="CHEBI:60039"/>
        <dbReference type="ChEBI" id="CHEBI:78442"/>
        <dbReference type="ChEBI" id="CHEBI:78532"/>
        <dbReference type="ChEBI" id="CHEBI:456215"/>
        <dbReference type="EC" id="6.1.1.15"/>
    </reaction>
</comment>
<gene>
    <name evidence="9" type="primary">proS</name>
    <name evidence="11" type="ordered locus">Arcve_2127</name>
</gene>
<dbReference type="HAMAP" id="MF_01571">
    <property type="entry name" value="Pro_tRNA_synth_type3"/>
    <property type="match status" value="1"/>
</dbReference>
<dbReference type="Pfam" id="PF03129">
    <property type="entry name" value="HGTP_anticodon"/>
    <property type="match status" value="1"/>
</dbReference>
<keyword evidence="6 9" id="KW-0648">Protein biosynthesis</keyword>
<dbReference type="InterPro" id="IPR036621">
    <property type="entry name" value="Anticodon-bd_dom_sf"/>
</dbReference>
<proteinExistence type="inferred from homology"/>
<dbReference type="SUPFAM" id="SSF64586">
    <property type="entry name" value="C-terminal domain of ProRS"/>
    <property type="match status" value="1"/>
</dbReference>
<dbReference type="eggNOG" id="arCOG00402">
    <property type="taxonomic scope" value="Archaea"/>
</dbReference>
<evidence type="ECO:0000256" key="1">
    <source>
        <dbReference type="ARBA" id="ARBA00004496"/>
    </source>
</evidence>
<dbReference type="GO" id="GO:0017101">
    <property type="term" value="C:aminoacyl-tRNA synthetase multienzyme complex"/>
    <property type="evidence" value="ECO:0007669"/>
    <property type="project" value="TreeGrafter"/>
</dbReference>
<evidence type="ECO:0000256" key="6">
    <source>
        <dbReference type="ARBA" id="ARBA00022917"/>
    </source>
</evidence>
<dbReference type="InterPro" id="IPR004154">
    <property type="entry name" value="Anticodon-bd"/>
</dbReference>
<dbReference type="Gene3D" id="3.30.930.10">
    <property type="entry name" value="Bira Bifunctional Protein, Domain 2"/>
    <property type="match status" value="1"/>
</dbReference>
<dbReference type="CDD" id="cd00778">
    <property type="entry name" value="ProRS_core_arch_euk"/>
    <property type="match status" value="1"/>
</dbReference>
<dbReference type="InterPro" id="IPR002316">
    <property type="entry name" value="Pro-tRNA-ligase_IIa"/>
</dbReference>
<evidence type="ECO:0000313" key="11">
    <source>
        <dbReference type="EMBL" id="AEA48116.1"/>
    </source>
</evidence>
<name>F2KSP6_ARCVS</name>
<evidence type="ECO:0000256" key="9">
    <source>
        <dbReference type="HAMAP-Rule" id="MF_01571"/>
    </source>
</evidence>
<dbReference type="Gene3D" id="3.40.50.800">
    <property type="entry name" value="Anticodon-binding domain"/>
    <property type="match status" value="1"/>
</dbReference>
<keyword evidence="4 9" id="KW-0547">Nucleotide-binding</keyword>
<dbReference type="GO" id="GO:0005737">
    <property type="term" value="C:cytoplasm"/>
    <property type="evidence" value="ECO:0007669"/>
    <property type="project" value="UniProtKB-SubCell"/>
</dbReference>
<dbReference type="AlphaFoldDB" id="F2KSP6"/>
<dbReference type="SUPFAM" id="SSF52954">
    <property type="entry name" value="Class II aaRS ABD-related"/>
    <property type="match status" value="1"/>
</dbReference>
<keyword evidence="12" id="KW-1185">Reference proteome</keyword>
<dbReference type="InterPro" id="IPR016061">
    <property type="entry name" value="Pro-tRNA_ligase_II_C"/>
</dbReference>
<dbReference type="GO" id="GO:0004827">
    <property type="term" value="F:proline-tRNA ligase activity"/>
    <property type="evidence" value="ECO:0007669"/>
    <property type="project" value="UniProtKB-UniRule"/>
</dbReference>
<keyword evidence="2 9" id="KW-0963">Cytoplasm</keyword>
<comment type="similarity">
    <text evidence="9">Belongs to the class-II aminoacyl-tRNA synthetase family. ProS type 3 subfamily.</text>
</comment>
<keyword evidence="5 9" id="KW-0067">ATP-binding</keyword>
<organism evidence="11 12">
    <name type="scientific">Archaeoglobus veneficus (strain DSM 11195 / SNP6)</name>
    <dbReference type="NCBI Taxonomy" id="693661"/>
    <lineage>
        <taxon>Archaea</taxon>
        <taxon>Methanobacteriati</taxon>
        <taxon>Methanobacteriota</taxon>
        <taxon>Archaeoglobi</taxon>
        <taxon>Archaeoglobales</taxon>
        <taxon>Archaeoglobaceae</taxon>
        <taxon>Archaeoglobus</taxon>
    </lineage>
</organism>
<dbReference type="InterPro" id="IPR002314">
    <property type="entry name" value="aa-tRNA-synt_IIb"/>
</dbReference>
<evidence type="ECO:0000313" key="12">
    <source>
        <dbReference type="Proteomes" id="UP000008136"/>
    </source>
</evidence>
<dbReference type="PROSITE" id="PS50862">
    <property type="entry name" value="AA_TRNA_LIGASE_II"/>
    <property type="match status" value="1"/>
</dbReference>
<dbReference type="FunFam" id="3.30.930.10:FF:000037">
    <property type="entry name" value="Proline--tRNA ligase"/>
    <property type="match status" value="1"/>
</dbReference>
<dbReference type="PRINTS" id="PR01046">
    <property type="entry name" value="TRNASYNTHPRO"/>
</dbReference>
<dbReference type="GO" id="GO:0005524">
    <property type="term" value="F:ATP binding"/>
    <property type="evidence" value="ECO:0007669"/>
    <property type="project" value="UniProtKB-UniRule"/>
</dbReference>
<accession>F2KSP6</accession>
<keyword evidence="3 9" id="KW-0436">Ligase</keyword>
<dbReference type="PANTHER" id="PTHR43382">
    <property type="entry name" value="PROLYL-TRNA SYNTHETASE"/>
    <property type="match status" value="1"/>
</dbReference>
<dbReference type="Pfam" id="PF00587">
    <property type="entry name" value="tRNA-synt_2b"/>
    <property type="match status" value="1"/>
</dbReference>
<dbReference type="EC" id="6.1.1.15" evidence="9"/>
<evidence type="ECO:0000256" key="5">
    <source>
        <dbReference type="ARBA" id="ARBA00022840"/>
    </source>
</evidence>
<dbReference type="RefSeq" id="WP_013684767.1">
    <property type="nucleotide sequence ID" value="NC_015320.1"/>
</dbReference>
<dbReference type="KEGG" id="ave:Arcve_2127"/>
<reference evidence="11 12" key="1">
    <citation type="submission" date="2011-03" db="EMBL/GenBank/DDBJ databases">
        <title>The complete genome of Archaeoglobus veneficus SNP6.</title>
        <authorList>
            <consortium name="US DOE Joint Genome Institute (JGI-PGF)"/>
            <person name="Lucas S."/>
            <person name="Copeland A."/>
            <person name="Lapidus A."/>
            <person name="Bruce D."/>
            <person name="Goodwin L."/>
            <person name="Pitluck S."/>
            <person name="Kyrpides N."/>
            <person name="Mavromatis K."/>
            <person name="Pagani I."/>
            <person name="Ivanova N."/>
            <person name="Mikhailova N."/>
            <person name="Lu M."/>
            <person name="Detter J.C."/>
            <person name="Tapia R."/>
            <person name="Han C."/>
            <person name="Land M."/>
            <person name="Hauser L."/>
            <person name="Markowitz V."/>
            <person name="Cheng J.-F."/>
            <person name="Hugenholtz P."/>
            <person name="Woyke T."/>
            <person name="Wu D."/>
            <person name="Spring S."/>
            <person name="Brambilla E."/>
            <person name="Klenk H.-P."/>
            <person name="Eisen J.A."/>
        </authorList>
    </citation>
    <scope>NUCLEOTIDE SEQUENCE [LARGE SCALE GENOMIC DNA]</scope>
    <source>
        <strain>SNP6</strain>
    </source>
</reference>
<comment type="domain">
    <text evidence="9">Consists of three domains: the N-terminal catalytic domain, the anticodon-binding domain and the C-terminal extension.</text>
</comment>
<evidence type="ECO:0000256" key="2">
    <source>
        <dbReference type="ARBA" id="ARBA00022490"/>
    </source>
</evidence>
<dbReference type="InterPro" id="IPR045864">
    <property type="entry name" value="aa-tRNA-synth_II/BPL/LPL"/>
</dbReference>